<reference evidence="1 2" key="1">
    <citation type="submission" date="2021-02" db="EMBL/GenBank/DDBJ databases">
        <authorList>
            <person name="Han P."/>
        </authorList>
    </citation>
    <scope>NUCLEOTIDE SEQUENCE [LARGE SCALE GENOMIC DNA]</scope>
    <source>
        <strain evidence="1">Candidatus Nitrospira sp. ZN2</strain>
    </source>
</reference>
<evidence type="ECO:0008006" key="3">
    <source>
        <dbReference type="Google" id="ProtNLM"/>
    </source>
</evidence>
<name>A0ABM8RYP8_9BACT</name>
<gene>
    <name evidence="1" type="ORF">NSPZN2_40649</name>
</gene>
<protein>
    <recommendedName>
        <fullName evidence="3">Secreted protein</fullName>
    </recommendedName>
</protein>
<keyword evidence="2" id="KW-1185">Reference proteome</keyword>
<dbReference type="EMBL" id="CAJNBJ010000017">
    <property type="protein sequence ID" value="CAE6778749.1"/>
    <property type="molecule type" value="Genomic_DNA"/>
</dbReference>
<proteinExistence type="predicted"/>
<comment type="caution">
    <text evidence="1">The sequence shown here is derived from an EMBL/GenBank/DDBJ whole genome shotgun (WGS) entry which is preliminary data.</text>
</comment>
<organism evidence="1 2">
    <name type="scientific">Nitrospira defluvii</name>
    <dbReference type="NCBI Taxonomy" id="330214"/>
    <lineage>
        <taxon>Bacteria</taxon>
        <taxon>Pseudomonadati</taxon>
        <taxon>Nitrospirota</taxon>
        <taxon>Nitrospiria</taxon>
        <taxon>Nitrospirales</taxon>
        <taxon>Nitrospiraceae</taxon>
        <taxon>Nitrospira</taxon>
    </lineage>
</organism>
<evidence type="ECO:0000313" key="2">
    <source>
        <dbReference type="Proteomes" id="UP000675880"/>
    </source>
</evidence>
<sequence length="63" mass="6893">MVVYKLLLAVTTNTFCRAITYAWLVGCFDFRMILLTFPCGGTHSFFPRESSGTVEVGPATIAA</sequence>
<dbReference type="Proteomes" id="UP000675880">
    <property type="component" value="Unassembled WGS sequence"/>
</dbReference>
<accession>A0ABM8RYP8</accession>
<evidence type="ECO:0000313" key="1">
    <source>
        <dbReference type="EMBL" id="CAE6778749.1"/>
    </source>
</evidence>